<feature type="domain" description="N-acetyltransferase" evidence="1">
    <location>
        <begin position="2"/>
        <end position="143"/>
    </location>
</feature>
<gene>
    <name evidence="2" type="ORF">SBAD_LOCUS11795</name>
</gene>
<dbReference type="PROSITE" id="PS51186">
    <property type="entry name" value="GNAT"/>
    <property type="match status" value="1"/>
</dbReference>
<organism evidence="4">
    <name type="scientific">Soboliphyme baturini</name>
    <dbReference type="NCBI Taxonomy" id="241478"/>
    <lineage>
        <taxon>Eukaryota</taxon>
        <taxon>Metazoa</taxon>
        <taxon>Ecdysozoa</taxon>
        <taxon>Nematoda</taxon>
        <taxon>Enoplea</taxon>
        <taxon>Dorylaimia</taxon>
        <taxon>Dioctophymatida</taxon>
        <taxon>Dioctophymatoidea</taxon>
        <taxon>Soboliphymatidae</taxon>
        <taxon>Soboliphyme</taxon>
    </lineage>
</organism>
<dbReference type="EMBL" id="UZAM01016398">
    <property type="protein sequence ID" value="VDP43028.1"/>
    <property type="molecule type" value="Genomic_DNA"/>
</dbReference>
<dbReference type="GO" id="GO:0016747">
    <property type="term" value="F:acyltransferase activity, transferring groups other than amino-acyl groups"/>
    <property type="evidence" value="ECO:0007669"/>
    <property type="project" value="InterPro"/>
</dbReference>
<accession>A0A183J7E7</accession>
<evidence type="ECO:0000313" key="3">
    <source>
        <dbReference type="Proteomes" id="UP000270296"/>
    </source>
</evidence>
<keyword evidence="3" id="KW-1185">Reference proteome</keyword>
<dbReference type="SUPFAM" id="SSF55729">
    <property type="entry name" value="Acyl-CoA N-acyltransferases (Nat)"/>
    <property type="match status" value="1"/>
</dbReference>
<reference evidence="2 3" key="2">
    <citation type="submission" date="2018-11" db="EMBL/GenBank/DDBJ databases">
        <authorList>
            <consortium name="Pathogen Informatics"/>
        </authorList>
    </citation>
    <scope>NUCLEOTIDE SEQUENCE [LARGE SCALE GENOMIC DNA]</scope>
</reference>
<reference evidence="4" key="1">
    <citation type="submission" date="2016-06" db="UniProtKB">
        <authorList>
            <consortium name="WormBaseParasite"/>
        </authorList>
    </citation>
    <scope>IDENTIFICATION</scope>
</reference>
<dbReference type="InterPro" id="IPR000182">
    <property type="entry name" value="GNAT_dom"/>
</dbReference>
<protein>
    <submittedName>
        <fullName evidence="4">N-acetyltransferase domain-containing protein</fullName>
    </submittedName>
</protein>
<name>A0A183J7E7_9BILA</name>
<sequence>MPRWRLATTLDLARIEELSLGVEFEQGVHNWQLYFETSPDTFYVLESEDYGQVVGYLSRNHIGGGVMLNHHIVMLPEFRRRCAVQGLLRQLRQQWPGPVVSNVNAIGLTLLQSYLEHNRIFYGPRFIGYYGFLPDVFPSHLLNGSSSCKN</sequence>
<evidence type="ECO:0000259" key="1">
    <source>
        <dbReference type="PROSITE" id="PS51186"/>
    </source>
</evidence>
<dbReference type="WBParaSite" id="SBAD_0001218801-mRNA-1">
    <property type="protein sequence ID" value="SBAD_0001218801-mRNA-1"/>
    <property type="gene ID" value="SBAD_0001218801"/>
</dbReference>
<dbReference type="OrthoDB" id="565731at2759"/>
<dbReference type="InterPro" id="IPR016181">
    <property type="entry name" value="Acyl_CoA_acyltransferase"/>
</dbReference>
<evidence type="ECO:0000313" key="4">
    <source>
        <dbReference type="WBParaSite" id="SBAD_0001218801-mRNA-1"/>
    </source>
</evidence>
<dbReference type="AlphaFoldDB" id="A0A183J7E7"/>
<evidence type="ECO:0000313" key="2">
    <source>
        <dbReference type="EMBL" id="VDP43028.1"/>
    </source>
</evidence>
<proteinExistence type="predicted"/>
<dbReference type="Proteomes" id="UP000270296">
    <property type="component" value="Unassembled WGS sequence"/>
</dbReference>